<dbReference type="OrthoDB" id="5369278at2759"/>
<keyword evidence="1" id="KW-0479">Metal-binding</keyword>
<protein>
    <recommendedName>
        <fullName evidence="2">C2H2-type domain-containing protein</fullName>
    </recommendedName>
</protein>
<proteinExistence type="predicted"/>
<dbReference type="Proteomes" id="UP000664534">
    <property type="component" value="Unassembled WGS sequence"/>
</dbReference>
<gene>
    <name evidence="3" type="ORF">IMSHALPRED_003268</name>
</gene>
<organism evidence="3 4">
    <name type="scientific">Imshaugia aleurites</name>
    <dbReference type="NCBI Taxonomy" id="172621"/>
    <lineage>
        <taxon>Eukaryota</taxon>
        <taxon>Fungi</taxon>
        <taxon>Dikarya</taxon>
        <taxon>Ascomycota</taxon>
        <taxon>Pezizomycotina</taxon>
        <taxon>Lecanoromycetes</taxon>
        <taxon>OSLEUM clade</taxon>
        <taxon>Lecanoromycetidae</taxon>
        <taxon>Lecanorales</taxon>
        <taxon>Lecanorineae</taxon>
        <taxon>Parmeliaceae</taxon>
        <taxon>Imshaugia</taxon>
    </lineage>
</organism>
<dbReference type="EMBL" id="CAJPDT010000017">
    <property type="protein sequence ID" value="CAF9916696.1"/>
    <property type="molecule type" value="Genomic_DNA"/>
</dbReference>
<comment type="caution">
    <text evidence="3">The sequence shown here is derived from an EMBL/GenBank/DDBJ whole genome shotgun (WGS) entry which is preliminary data.</text>
</comment>
<reference evidence="3" key="1">
    <citation type="submission" date="2021-03" db="EMBL/GenBank/DDBJ databases">
        <authorList>
            <person name="Tagirdzhanova G."/>
        </authorList>
    </citation>
    <scope>NUCLEOTIDE SEQUENCE</scope>
</reference>
<accession>A0A8H3F1Y4</accession>
<keyword evidence="1" id="KW-0863">Zinc-finger</keyword>
<sequence>MAPTHPTFSAHVTRSVARKNGGILRSLGAGVQKRFQCIICDKKHGSKAALSRHFKSHTTRPEVLSPFCHPSCWNEDSSHYPPSKRSFHDIMVEDDLFDALPSKRQRAIKNKFEYARAGVKNNRQLRQQKDLQHWSMLHWWFRTNEESLRARMEFGPEGLFPLQGEPKLEDEGQDFHNEGITTEDDSLLKLADATPISQVEPLSAAEAPKTQADQLVSNPDKAARSVSAQIRVLEHDFHRSLRGSFIADFELASSRPLTSVPLLWCLSNTFTHLVKSRGEDLVCVIALKRAAEDYLLAVGAYEDVVDKLNARFDRRILFKYDCDDHSDDEAEWTARILNAKRFREDRAFIWDRLEEATHEYFYENSKGGELPVALGARHSPEAVRVVVKATMDFVWRLGDTKTSAYMDRYWDGRI</sequence>
<evidence type="ECO:0000313" key="3">
    <source>
        <dbReference type="EMBL" id="CAF9916696.1"/>
    </source>
</evidence>
<evidence type="ECO:0000313" key="4">
    <source>
        <dbReference type="Proteomes" id="UP000664534"/>
    </source>
</evidence>
<dbReference type="InterPro" id="IPR013087">
    <property type="entry name" value="Znf_C2H2_type"/>
</dbReference>
<keyword evidence="4" id="KW-1185">Reference proteome</keyword>
<dbReference type="AlphaFoldDB" id="A0A8H3F1Y4"/>
<evidence type="ECO:0000256" key="1">
    <source>
        <dbReference type="PROSITE-ProRule" id="PRU00042"/>
    </source>
</evidence>
<keyword evidence="1" id="KW-0862">Zinc</keyword>
<dbReference type="PROSITE" id="PS50157">
    <property type="entry name" value="ZINC_FINGER_C2H2_2"/>
    <property type="match status" value="1"/>
</dbReference>
<feature type="domain" description="C2H2-type" evidence="2">
    <location>
        <begin position="35"/>
        <end position="62"/>
    </location>
</feature>
<dbReference type="GO" id="GO:0008270">
    <property type="term" value="F:zinc ion binding"/>
    <property type="evidence" value="ECO:0007669"/>
    <property type="project" value="UniProtKB-KW"/>
</dbReference>
<evidence type="ECO:0000259" key="2">
    <source>
        <dbReference type="PROSITE" id="PS50157"/>
    </source>
</evidence>
<name>A0A8H3F1Y4_9LECA</name>